<evidence type="ECO:0000256" key="3">
    <source>
        <dbReference type="ARBA" id="ARBA00022475"/>
    </source>
</evidence>
<evidence type="ECO:0000256" key="12">
    <source>
        <dbReference type="SAM" id="SignalP"/>
    </source>
</evidence>
<dbReference type="Gene3D" id="3.90.215.10">
    <property type="entry name" value="Gamma Fibrinogen, chain A, domain 1"/>
    <property type="match status" value="1"/>
</dbReference>
<proteinExistence type="predicted"/>
<dbReference type="GO" id="GO:0007166">
    <property type="term" value="P:cell surface receptor signaling pathway"/>
    <property type="evidence" value="ECO:0007669"/>
    <property type="project" value="TreeGrafter"/>
</dbReference>
<gene>
    <name evidence="15" type="ORF">KIL84_005741</name>
</gene>
<dbReference type="SMART" id="SM00409">
    <property type="entry name" value="IG"/>
    <property type="match status" value="6"/>
</dbReference>
<keyword evidence="4" id="KW-0272">Extracellular matrix</keyword>
<keyword evidence="11" id="KW-0812">Transmembrane</keyword>
<keyword evidence="11" id="KW-1133">Transmembrane helix</keyword>
<keyword evidence="8" id="KW-0325">Glycoprotein</keyword>
<accession>A0A9D3XHF5</accession>
<dbReference type="GO" id="GO:0004888">
    <property type="term" value="F:transmembrane signaling receptor activity"/>
    <property type="evidence" value="ECO:0007669"/>
    <property type="project" value="TreeGrafter"/>
</dbReference>
<sequence>MKQLAFLLLLISVTRATPCAESVGVAELKLAIRDLLENWKDTSSSQSGQSGQSYQSLPRSCKEIKSTRAGAGDGIYTLRTENGETYQTFCDMTTKGGGWTLVASVHENNAYGKCTDGDRWSSQQGSNANYPEGEGNWANYNIFGSAVGSTSDDYKNPGYYDLQAQDLSVWHVTNKTPLKEWKNRSILRYHTETSFLSLEGGNLFKLFQKYPVKYGAGVCKTNNGPAVPVIYDYGDAQQTAGYYAPNSQSEIVPGYIQFRVFNAEKAAMALCSGVKVTGCNTETRFTWYHNEELLRRPIKNSYRIEYTEMRDTGRYQCQASGSGRSDPVQLTISNDWLILQAPYYAVFEGDPLRLRCYGWKGAEVSRIRYYKDGAEVTPSRVNSELSIKQARTHDSGKYHCTGSMIFRPKVSSPTASISVQELFSTPVLRAAGSGDPIEGSPVTLSCVTLLNPQKSDTLLQRFFYIDNRALGEPRSSPDYHIPVAGLQDSGSYYCDVQTVTSSVQKRSPELKIAVKRIPVSQVSLEVQPLGGQVTEGEWLMLNCSVSMGTGPITFSWHREGSRQALRTETQSSQRMVYEIPAATETDTGEYYCMASNGNAPAPSPRVKVAVKVPVSPPQLTVSAAGTWAAIGDVVKIWCESPRGSSPILYRFHHEGAALGNRTVSSRGPGSLALNVTSERDSGTYSCEADNGMASGPQHSDPFHLSVLVPVSGATIAADRMGPEVMAGESLNLSCSVESGTTPLFKWLHNAQELAAASGLDPPTAVGNTLHFGSVQLGHGGNYQCIASNQLSPQRVFQAPSEILAITVIEHASPQVVVPVTVSILFLFLMGVTAALVFYFKCWKKTEGMVFNAPGRHTQLPAQHEPPGQRLPPPGSLGLHAEEPSYGNVCPLEPESGDVEYTVVNIKKRSG</sequence>
<dbReference type="GO" id="GO:0006955">
    <property type="term" value="P:immune response"/>
    <property type="evidence" value="ECO:0007669"/>
    <property type="project" value="TreeGrafter"/>
</dbReference>
<evidence type="ECO:0000313" key="16">
    <source>
        <dbReference type="Proteomes" id="UP000827986"/>
    </source>
</evidence>
<evidence type="ECO:0000256" key="11">
    <source>
        <dbReference type="SAM" id="Phobius"/>
    </source>
</evidence>
<keyword evidence="6 11" id="KW-0472">Membrane</keyword>
<evidence type="ECO:0000256" key="4">
    <source>
        <dbReference type="ARBA" id="ARBA00022530"/>
    </source>
</evidence>
<keyword evidence="16" id="KW-1185">Reference proteome</keyword>
<evidence type="ECO:0000256" key="8">
    <source>
        <dbReference type="ARBA" id="ARBA00023180"/>
    </source>
</evidence>
<keyword evidence="9" id="KW-0393">Immunoglobulin domain</keyword>
<evidence type="ECO:0000313" key="15">
    <source>
        <dbReference type="EMBL" id="KAH1179691.1"/>
    </source>
</evidence>
<name>A0A9D3XHF5_9SAUR</name>
<feature type="domain" description="Ig-like" evidence="13">
    <location>
        <begin position="253"/>
        <end position="320"/>
    </location>
</feature>
<dbReference type="GO" id="GO:0019903">
    <property type="term" value="F:protein phosphatase binding"/>
    <property type="evidence" value="ECO:0007669"/>
    <property type="project" value="UniProtKB-ARBA"/>
</dbReference>
<dbReference type="InterPro" id="IPR036056">
    <property type="entry name" value="Fibrinogen-like_C"/>
</dbReference>
<dbReference type="InterPro" id="IPR036179">
    <property type="entry name" value="Ig-like_dom_sf"/>
</dbReference>
<evidence type="ECO:0000256" key="1">
    <source>
        <dbReference type="ARBA" id="ARBA00004236"/>
    </source>
</evidence>
<dbReference type="SMART" id="SM00408">
    <property type="entry name" value="IGc2"/>
    <property type="match status" value="5"/>
</dbReference>
<reference evidence="15" key="1">
    <citation type="submission" date="2021-09" db="EMBL/GenBank/DDBJ databases">
        <title>The genome of Mauremys mutica provides insights into the evolution of semi-aquatic lifestyle.</title>
        <authorList>
            <person name="Gong S."/>
            <person name="Gao Y."/>
        </authorList>
    </citation>
    <scope>NUCLEOTIDE SEQUENCE</scope>
    <source>
        <strain evidence="15">MM-2020</strain>
        <tissue evidence="15">Muscle</tissue>
    </source>
</reference>
<organism evidence="15 16">
    <name type="scientific">Mauremys mutica</name>
    <name type="common">yellowpond turtle</name>
    <dbReference type="NCBI Taxonomy" id="74926"/>
    <lineage>
        <taxon>Eukaryota</taxon>
        <taxon>Metazoa</taxon>
        <taxon>Chordata</taxon>
        <taxon>Craniata</taxon>
        <taxon>Vertebrata</taxon>
        <taxon>Euteleostomi</taxon>
        <taxon>Archelosauria</taxon>
        <taxon>Testudinata</taxon>
        <taxon>Testudines</taxon>
        <taxon>Cryptodira</taxon>
        <taxon>Durocryptodira</taxon>
        <taxon>Testudinoidea</taxon>
        <taxon>Geoemydidae</taxon>
        <taxon>Geoemydinae</taxon>
        <taxon>Mauremys</taxon>
    </lineage>
</organism>
<dbReference type="FunFam" id="2.60.40.10:FF:000217">
    <property type="entry name" value="High affinity immunoglobulin gamma Fc receptor I"/>
    <property type="match status" value="1"/>
</dbReference>
<dbReference type="GO" id="GO:0009897">
    <property type="term" value="C:external side of plasma membrane"/>
    <property type="evidence" value="ECO:0007669"/>
    <property type="project" value="TreeGrafter"/>
</dbReference>
<evidence type="ECO:0000256" key="9">
    <source>
        <dbReference type="ARBA" id="ARBA00023319"/>
    </source>
</evidence>
<evidence type="ECO:0000256" key="2">
    <source>
        <dbReference type="ARBA" id="ARBA00004498"/>
    </source>
</evidence>
<evidence type="ECO:0000259" key="13">
    <source>
        <dbReference type="PROSITE" id="PS50835"/>
    </source>
</evidence>
<feature type="signal peptide" evidence="12">
    <location>
        <begin position="1"/>
        <end position="16"/>
    </location>
</feature>
<dbReference type="Proteomes" id="UP000827986">
    <property type="component" value="Unassembled WGS sequence"/>
</dbReference>
<dbReference type="PROSITE" id="PS50835">
    <property type="entry name" value="IG_LIKE"/>
    <property type="match status" value="5"/>
</dbReference>
<feature type="domain" description="Ig-like" evidence="13">
    <location>
        <begin position="508"/>
        <end position="609"/>
    </location>
</feature>
<dbReference type="PANTHER" id="PTHR11481:SF64">
    <property type="entry name" value="FC RECEPTOR-LIKE PROTEIN 4"/>
    <property type="match status" value="1"/>
</dbReference>
<dbReference type="PANTHER" id="PTHR11481">
    <property type="entry name" value="IMMUNOGLOBULIN FC RECEPTOR"/>
    <property type="match status" value="1"/>
</dbReference>
<dbReference type="CDD" id="cd00096">
    <property type="entry name" value="Ig"/>
    <property type="match status" value="1"/>
</dbReference>
<feature type="domain" description="Ig-like" evidence="13">
    <location>
        <begin position="709"/>
        <end position="797"/>
    </location>
</feature>
<dbReference type="AlphaFoldDB" id="A0A9D3XHF5"/>
<dbReference type="NCBIfam" id="NF040941">
    <property type="entry name" value="GGGWT_bact"/>
    <property type="match status" value="1"/>
</dbReference>
<evidence type="ECO:0000256" key="10">
    <source>
        <dbReference type="SAM" id="MobiDB-lite"/>
    </source>
</evidence>
<keyword evidence="4" id="KW-0964">Secreted</keyword>
<feature type="domain" description="Fibrinogen C-terminal" evidence="14">
    <location>
        <begin position="52"/>
        <end position="102"/>
    </location>
</feature>
<dbReference type="Pfam" id="PF13895">
    <property type="entry name" value="Ig_2"/>
    <property type="match status" value="2"/>
</dbReference>
<dbReference type="SUPFAM" id="SSF48726">
    <property type="entry name" value="Immunoglobulin"/>
    <property type="match status" value="6"/>
</dbReference>
<dbReference type="InterPro" id="IPR050488">
    <property type="entry name" value="Ig_Fc_receptor"/>
</dbReference>
<dbReference type="PROSITE" id="PS51406">
    <property type="entry name" value="FIBRINOGEN_C_2"/>
    <property type="match status" value="1"/>
</dbReference>
<keyword evidence="3" id="KW-1003">Cell membrane</keyword>
<dbReference type="Gene3D" id="2.60.40.10">
    <property type="entry name" value="Immunoglobulins"/>
    <property type="match status" value="6"/>
</dbReference>
<evidence type="ECO:0000256" key="5">
    <source>
        <dbReference type="ARBA" id="ARBA00022729"/>
    </source>
</evidence>
<evidence type="ECO:0000256" key="7">
    <source>
        <dbReference type="ARBA" id="ARBA00023157"/>
    </source>
</evidence>
<dbReference type="Pfam" id="PF13927">
    <property type="entry name" value="Ig_3"/>
    <property type="match status" value="2"/>
</dbReference>
<feature type="chain" id="PRO_5039133546" evidence="12">
    <location>
        <begin position="17"/>
        <end position="910"/>
    </location>
</feature>
<dbReference type="InterPro" id="IPR003598">
    <property type="entry name" value="Ig_sub2"/>
</dbReference>
<evidence type="ECO:0000256" key="6">
    <source>
        <dbReference type="ARBA" id="ARBA00023136"/>
    </source>
</evidence>
<comment type="subcellular location">
    <subcellularLocation>
        <location evidence="1">Cell membrane</location>
    </subcellularLocation>
    <subcellularLocation>
        <location evidence="2">Secreted</location>
        <location evidence="2">Extracellular space</location>
        <location evidence="2">Extracellular matrix</location>
    </subcellularLocation>
</comment>
<feature type="non-terminal residue" evidence="15">
    <location>
        <position position="910"/>
    </location>
</feature>
<comment type="caution">
    <text evidence="15">The sequence shown here is derived from an EMBL/GenBank/DDBJ whole genome shotgun (WGS) entry which is preliminary data.</text>
</comment>
<dbReference type="EMBL" id="JAHDVG010000471">
    <property type="protein sequence ID" value="KAH1179691.1"/>
    <property type="molecule type" value="Genomic_DNA"/>
</dbReference>
<feature type="domain" description="Ig-like" evidence="13">
    <location>
        <begin position="327"/>
        <end position="418"/>
    </location>
</feature>
<keyword evidence="5 12" id="KW-0732">Signal</keyword>
<dbReference type="InterPro" id="IPR002181">
    <property type="entry name" value="Fibrinogen_a/b/g_C_dom"/>
</dbReference>
<dbReference type="SUPFAM" id="SSF56496">
    <property type="entry name" value="Fibrinogen C-terminal domain-like"/>
    <property type="match status" value="1"/>
</dbReference>
<dbReference type="InterPro" id="IPR013783">
    <property type="entry name" value="Ig-like_fold"/>
</dbReference>
<evidence type="ECO:0000259" key="14">
    <source>
        <dbReference type="PROSITE" id="PS51406"/>
    </source>
</evidence>
<feature type="domain" description="Ig-like" evidence="13">
    <location>
        <begin position="617"/>
        <end position="705"/>
    </location>
</feature>
<keyword evidence="7" id="KW-1015">Disulfide bond</keyword>
<dbReference type="InterPro" id="IPR014716">
    <property type="entry name" value="Fibrinogen_a/b/g_C_1"/>
</dbReference>
<dbReference type="InterPro" id="IPR007110">
    <property type="entry name" value="Ig-like_dom"/>
</dbReference>
<dbReference type="InterPro" id="IPR003599">
    <property type="entry name" value="Ig_sub"/>
</dbReference>
<protein>
    <submittedName>
        <fullName evidence="15">Uncharacterized protein</fullName>
    </submittedName>
</protein>
<feature type="region of interest" description="Disordered" evidence="10">
    <location>
        <begin position="855"/>
        <end position="883"/>
    </location>
</feature>
<dbReference type="FunFam" id="2.60.40.10:FF:000357">
    <property type="entry name" value="Fc receptor like 1"/>
    <property type="match status" value="1"/>
</dbReference>
<feature type="transmembrane region" description="Helical" evidence="11">
    <location>
        <begin position="815"/>
        <end position="839"/>
    </location>
</feature>